<reference evidence="12" key="2">
    <citation type="submission" date="2015-01" db="EMBL/GenBank/DDBJ databases">
        <title>Evolutionary Origins and Diversification of the Mycorrhizal Mutualists.</title>
        <authorList>
            <consortium name="DOE Joint Genome Institute"/>
            <consortium name="Mycorrhizal Genomics Consortium"/>
            <person name="Kohler A."/>
            <person name="Kuo A."/>
            <person name="Nagy L.G."/>
            <person name="Floudas D."/>
            <person name="Copeland A."/>
            <person name="Barry K.W."/>
            <person name="Cichocki N."/>
            <person name="Veneault-Fourrey C."/>
            <person name="LaButti K."/>
            <person name="Lindquist E.A."/>
            <person name="Lipzen A."/>
            <person name="Lundell T."/>
            <person name="Morin E."/>
            <person name="Murat C."/>
            <person name="Riley R."/>
            <person name="Ohm R."/>
            <person name="Sun H."/>
            <person name="Tunlid A."/>
            <person name="Henrissat B."/>
            <person name="Grigoriev I.V."/>
            <person name="Hibbett D.S."/>
            <person name="Martin F."/>
        </authorList>
    </citation>
    <scope>NUCLEOTIDE SEQUENCE [LARGE SCALE GENOMIC DNA]</scope>
    <source>
        <strain evidence="12">F 1598</strain>
    </source>
</reference>
<keyword evidence="7" id="KW-0539">Nucleus</keyword>
<reference evidence="11 12" key="1">
    <citation type="submission" date="2014-04" db="EMBL/GenBank/DDBJ databases">
        <authorList>
            <consortium name="DOE Joint Genome Institute"/>
            <person name="Kuo A."/>
            <person name="Tarkka M."/>
            <person name="Buscot F."/>
            <person name="Kohler A."/>
            <person name="Nagy L.G."/>
            <person name="Floudas D."/>
            <person name="Copeland A."/>
            <person name="Barry K.W."/>
            <person name="Cichocki N."/>
            <person name="Veneault-Fourrey C."/>
            <person name="LaButti K."/>
            <person name="Lindquist E.A."/>
            <person name="Lipzen A."/>
            <person name="Lundell T."/>
            <person name="Morin E."/>
            <person name="Murat C."/>
            <person name="Sun H."/>
            <person name="Tunlid A."/>
            <person name="Henrissat B."/>
            <person name="Grigoriev I.V."/>
            <person name="Hibbett D.S."/>
            <person name="Martin F."/>
            <person name="Nordberg H.P."/>
            <person name="Cantor M.N."/>
            <person name="Hua S.X."/>
        </authorList>
    </citation>
    <scope>NUCLEOTIDE SEQUENCE [LARGE SCALE GENOMIC DNA]</scope>
    <source>
        <strain evidence="11 12">F 1598</strain>
    </source>
</reference>
<keyword evidence="6" id="KW-0995">Kinetochore</keyword>
<evidence type="ECO:0000256" key="10">
    <source>
        <dbReference type="SAM" id="Coils"/>
    </source>
</evidence>
<dbReference type="PANTHER" id="PTHR15459">
    <property type="entry name" value="POLYAMINE-MODULATED FACTOR 1"/>
    <property type="match status" value="1"/>
</dbReference>
<keyword evidence="12" id="KW-1185">Reference proteome</keyword>
<evidence type="ECO:0000256" key="1">
    <source>
        <dbReference type="ARBA" id="ARBA00004123"/>
    </source>
</evidence>
<evidence type="ECO:0000313" key="12">
    <source>
        <dbReference type="Proteomes" id="UP000054166"/>
    </source>
</evidence>
<dbReference type="GO" id="GO:0000444">
    <property type="term" value="C:MIS12/MIND type complex"/>
    <property type="evidence" value="ECO:0007669"/>
    <property type="project" value="InterPro"/>
</dbReference>
<dbReference type="InterPro" id="IPR007128">
    <property type="entry name" value="PMF1/Nnf1"/>
</dbReference>
<evidence type="ECO:0000256" key="5">
    <source>
        <dbReference type="ARBA" id="ARBA00022776"/>
    </source>
</evidence>
<evidence type="ECO:0000256" key="4">
    <source>
        <dbReference type="ARBA" id="ARBA00022618"/>
    </source>
</evidence>
<dbReference type="EMBL" id="KN832992">
    <property type="protein sequence ID" value="KIM83167.1"/>
    <property type="molecule type" value="Genomic_DNA"/>
</dbReference>
<keyword evidence="5" id="KW-0498">Mitosis</keyword>
<dbReference type="OrthoDB" id="18453at2759"/>
<proteinExistence type="predicted"/>
<dbReference type="PANTHER" id="PTHR15459:SF3">
    <property type="entry name" value="POLYAMINE-MODULATED FACTOR 1"/>
    <property type="match status" value="1"/>
</dbReference>
<dbReference type="Proteomes" id="UP000054166">
    <property type="component" value="Unassembled WGS sequence"/>
</dbReference>
<accession>A0A0C3C0T2</accession>
<dbReference type="GO" id="GO:0051301">
    <property type="term" value="P:cell division"/>
    <property type="evidence" value="ECO:0007669"/>
    <property type="project" value="UniProtKB-KW"/>
</dbReference>
<protein>
    <submittedName>
        <fullName evidence="11">Uncharacterized protein</fullName>
    </submittedName>
</protein>
<sequence length="218" mass="25265">MAATTTASNQSGSKRWTHFHSALQLAIQRAAHKWTYEDFGECFSLWCDEQPDGASVVFNTISRHMEKHIVENCEDLFAEYNLQHNIDILHAVVTEARTRKQQYILQQQQQAVKDVEVGKDVWRKDLHPRTAARARTVPLLEKEAGRLRATLEEMENQNINLQSQIQKNVKERKETDDKTTELLDILDEVYEKWSKLPLDEIEMWTVQTVEASGPPRPP</sequence>
<evidence type="ECO:0000256" key="2">
    <source>
        <dbReference type="ARBA" id="ARBA00004629"/>
    </source>
</evidence>
<evidence type="ECO:0000256" key="7">
    <source>
        <dbReference type="ARBA" id="ARBA00023242"/>
    </source>
</evidence>
<dbReference type="InParanoid" id="A0A0C3C0T2"/>
<name>A0A0C3C0T2_PILCF</name>
<keyword evidence="8" id="KW-0131">Cell cycle</keyword>
<keyword evidence="10" id="KW-0175">Coiled coil</keyword>
<gene>
    <name evidence="11" type="ORF">PILCRDRAFT_819948</name>
</gene>
<evidence type="ECO:0000256" key="6">
    <source>
        <dbReference type="ARBA" id="ARBA00022838"/>
    </source>
</evidence>
<keyword evidence="3" id="KW-0158">Chromosome</keyword>
<comment type="subcellular location">
    <subcellularLocation>
        <location evidence="2">Chromosome</location>
        <location evidence="2">Centromere</location>
        <location evidence="2">Kinetochore</location>
    </subcellularLocation>
    <subcellularLocation>
        <location evidence="1">Nucleus</location>
    </subcellularLocation>
</comment>
<dbReference type="GO" id="GO:0005634">
    <property type="term" value="C:nucleus"/>
    <property type="evidence" value="ECO:0007669"/>
    <property type="project" value="UniProtKB-SubCell"/>
</dbReference>
<feature type="coiled-coil region" evidence="10">
    <location>
        <begin position="137"/>
        <end position="171"/>
    </location>
</feature>
<dbReference type="GO" id="GO:0007059">
    <property type="term" value="P:chromosome segregation"/>
    <property type="evidence" value="ECO:0007669"/>
    <property type="project" value="TreeGrafter"/>
</dbReference>
<dbReference type="HOGENOM" id="CLU_1332077_0_0_1"/>
<keyword evidence="9" id="KW-0137">Centromere</keyword>
<evidence type="ECO:0000256" key="8">
    <source>
        <dbReference type="ARBA" id="ARBA00023306"/>
    </source>
</evidence>
<organism evidence="11 12">
    <name type="scientific">Piloderma croceum (strain F 1598)</name>
    <dbReference type="NCBI Taxonomy" id="765440"/>
    <lineage>
        <taxon>Eukaryota</taxon>
        <taxon>Fungi</taxon>
        <taxon>Dikarya</taxon>
        <taxon>Basidiomycota</taxon>
        <taxon>Agaricomycotina</taxon>
        <taxon>Agaricomycetes</taxon>
        <taxon>Agaricomycetidae</taxon>
        <taxon>Atheliales</taxon>
        <taxon>Atheliaceae</taxon>
        <taxon>Piloderma</taxon>
    </lineage>
</organism>
<evidence type="ECO:0000256" key="9">
    <source>
        <dbReference type="ARBA" id="ARBA00023328"/>
    </source>
</evidence>
<dbReference type="Pfam" id="PF03980">
    <property type="entry name" value="Nnf1"/>
    <property type="match status" value="1"/>
</dbReference>
<keyword evidence="4" id="KW-0132">Cell division</keyword>
<evidence type="ECO:0000256" key="3">
    <source>
        <dbReference type="ARBA" id="ARBA00022454"/>
    </source>
</evidence>
<evidence type="ECO:0000313" key="11">
    <source>
        <dbReference type="EMBL" id="KIM83167.1"/>
    </source>
</evidence>
<dbReference type="AlphaFoldDB" id="A0A0C3C0T2"/>